<dbReference type="SUPFAM" id="SSF49472">
    <property type="entry name" value="Transthyretin (synonym: prealbumin)"/>
    <property type="match status" value="1"/>
</dbReference>
<evidence type="ECO:0000256" key="1">
    <source>
        <dbReference type="ARBA" id="ARBA00001043"/>
    </source>
</evidence>
<dbReference type="Gene3D" id="2.60.40.180">
    <property type="entry name" value="Transthyretin/hydroxyisourate hydrolase domain"/>
    <property type="match status" value="1"/>
</dbReference>
<feature type="chain" id="PRO_5009944036" description="5-hydroxyisourate hydrolase" evidence="9">
    <location>
        <begin position="20"/>
        <end position="135"/>
    </location>
</feature>
<dbReference type="GO" id="GO:0033971">
    <property type="term" value="F:hydroxyisourate hydrolase activity"/>
    <property type="evidence" value="ECO:0007669"/>
    <property type="project" value="UniProtKB-EC"/>
</dbReference>
<comment type="subunit">
    <text evidence="4 8">Homotetramer.</text>
</comment>
<dbReference type="PRINTS" id="PR00189">
    <property type="entry name" value="TRNSTHYRETIN"/>
</dbReference>
<dbReference type="AlphaFoldDB" id="A0A1N7QRI9"/>
<dbReference type="Proteomes" id="UP000185781">
    <property type="component" value="Unassembled WGS sequence"/>
</dbReference>
<feature type="signal peptide" evidence="9">
    <location>
        <begin position="1"/>
        <end position="19"/>
    </location>
</feature>
<dbReference type="InterPro" id="IPR023418">
    <property type="entry name" value="Thyroxine_BS"/>
</dbReference>
<dbReference type="PROSITE" id="PS00769">
    <property type="entry name" value="TRANSTHYRETIN_2"/>
    <property type="match status" value="1"/>
</dbReference>
<evidence type="ECO:0000256" key="4">
    <source>
        <dbReference type="ARBA" id="ARBA00011881"/>
    </source>
</evidence>
<feature type="domain" description="Transthyretin/hydroxyisourate hydrolase" evidence="10">
    <location>
        <begin position="21"/>
        <end position="134"/>
    </location>
</feature>
<sequence>MKSLIFSILFALLSIGASAQKNNFQLSTHILDVSKGIPAPGVKIKLEKYNEQSKTWSFVDEKSTDTNGRIPDFLPAEKENLGIFKLTYYTKDYFKKDHTESFYPFVEVVFEIKDKNHYHVPITLSPYGYSTYRGS</sequence>
<keyword evidence="6 8" id="KW-0378">Hydrolase</keyword>
<dbReference type="PANTHER" id="PTHR10395">
    <property type="entry name" value="URICASE AND TRANSTHYRETIN-RELATED"/>
    <property type="match status" value="1"/>
</dbReference>
<feature type="binding site" evidence="7">
    <location>
        <position position="29"/>
    </location>
    <ligand>
        <name>substrate</name>
    </ligand>
</feature>
<keyword evidence="5 8" id="KW-0659">Purine metabolism</keyword>
<evidence type="ECO:0000256" key="2">
    <source>
        <dbReference type="ARBA" id="ARBA00002704"/>
    </source>
</evidence>
<dbReference type="EMBL" id="FTOV01000016">
    <property type="protein sequence ID" value="SIT25502.1"/>
    <property type="molecule type" value="Genomic_DNA"/>
</dbReference>
<dbReference type="InterPro" id="IPR014306">
    <property type="entry name" value="Hydroxyisourate_hydrolase"/>
</dbReference>
<dbReference type="InterPro" id="IPR036817">
    <property type="entry name" value="Transthyretin/HIU_hydrolase_sf"/>
</dbReference>
<evidence type="ECO:0000256" key="8">
    <source>
        <dbReference type="RuleBase" id="RU361270"/>
    </source>
</evidence>
<dbReference type="RefSeq" id="WP_076395914.1">
    <property type="nucleotide sequence ID" value="NZ_FTOV01000016.1"/>
</dbReference>
<evidence type="ECO:0000256" key="3">
    <source>
        <dbReference type="ARBA" id="ARBA00009850"/>
    </source>
</evidence>
<accession>A0A1N7QRI9</accession>
<protein>
    <recommendedName>
        <fullName evidence="8">5-hydroxyisourate hydrolase</fullName>
        <shortName evidence="8">HIU hydrolase</shortName>
        <shortName evidence="8">HIUHase</shortName>
        <ecNumber evidence="8">3.5.2.17</ecNumber>
    </recommendedName>
</protein>
<gene>
    <name evidence="11" type="ORF">SAMN05421785_11640</name>
</gene>
<comment type="catalytic activity">
    <reaction evidence="1 8">
        <text>5-hydroxyisourate + H2O = 5-hydroxy-2-oxo-4-ureido-2,5-dihydro-1H-imidazole-5-carboxylate + H(+)</text>
        <dbReference type="Rhea" id="RHEA:23736"/>
        <dbReference type="ChEBI" id="CHEBI:15377"/>
        <dbReference type="ChEBI" id="CHEBI:15378"/>
        <dbReference type="ChEBI" id="CHEBI:18072"/>
        <dbReference type="ChEBI" id="CHEBI:58639"/>
        <dbReference type="EC" id="3.5.2.17"/>
    </reaction>
</comment>
<dbReference type="InterPro" id="IPR023416">
    <property type="entry name" value="Transthyretin/HIU_hydrolase_d"/>
</dbReference>
<evidence type="ECO:0000313" key="11">
    <source>
        <dbReference type="EMBL" id="SIT25502.1"/>
    </source>
</evidence>
<proteinExistence type="inferred from homology"/>
<evidence type="ECO:0000259" key="10">
    <source>
        <dbReference type="SMART" id="SM00095"/>
    </source>
</evidence>
<comment type="function">
    <text evidence="2">Catalyzes the hydrolysis of 5-hydroxyisourate (HIU) to 2-oxo-4-hydroxy-4-carboxy-5-ureidoimidazoline (OHCU).</text>
</comment>
<dbReference type="NCBIfam" id="TIGR02962">
    <property type="entry name" value="hdxy_isourate"/>
    <property type="match status" value="1"/>
</dbReference>
<dbReference type="SMART" id="SM00095">
    <property type="entry name" value="TR_THY"/>
    <property type="match status" value="1"/>
</dbReference>
<feature type="binding site" evidence="7">
    <location>
        <position position="69"/>
    </location>
    <ligand>
        <name>substrate</name>
    </ligand>
</feature>
<dbReference type="InterPro" id="IPR000895">
    <property type="entry name" value="Transthyretin/HIU_hydrolase"/>
</dbReference>
<comment type="similarity">
    <text evidence="3 8">Belongs to the transthyretin family. 5-hydroxyisourate hydrolase subfamily.</text>
</comment>
<keyword evidence="9" id="KW-0732">Signal</keyword>
<evidence type="ECO:0000313" key="12">
    <source>
        <dbReference type="Proteomes" id="UP000185781"/>
    </source>
</evidence>
<dbReference type="STRING" id="373672.SAMN05421785_11640"/>
<evidence type="ECO:0000256" key="9">
    <source>
        <dbReference type="SAM" id="SignalP"/>
    </source>
</evidence>
<evidence type="ECO:0000256" key="5">
    <source>
        <dbReference type="ARBA" id="ARBA00022631"/>
    </source>
</evidence>
<evidence type="ECO:0000256" key="6">
    <source>
        <dbReference type="ARBA" id="ARBA00022801"/>
    </source>
</evidence>
<dbReference type="CDD" id="cd05822">
    <property type="entry name" value="TLP_HIUase"/>
    <property type="match status" value="1"/>
</dbReference>
<evidence type="ECO:0000256" key="7">
    <source>
        <dbReference type="PIRSR" id="PIRSR600895-51"/>
    </source>
</evidence>
<name>A0A1N7QRI9_9FLAO</name>
<dbReference type="GO" id="GO:0006144">
    <property type="term" value="P:purine nucleobase metabolic process"/>
    <property type="evidence" value="ECO:0007669"/>
    <property type="project" value="UniProtKB-KW"/>
</dbReference>
<dbReference type="EC" id="3.5.2.17" evidence="8"/>
<feature type="binding site" evidence="7">
    <location>
        <position position="132"/>
    </location>
    <ligand>
        <name>substrate</name>
    </ligand>
</feature>
<dbReference type="Pfam" id="PF00576">
    <property type="entry name" value="Transthyretin"/>
    <property type="match status" value="1"/>
</dbReference>
<reference evidence="11 12" key="1">
    <citation type="submission" date="2017-01" db="EMBL/GenBank/DDBJ databases">
        <authorList>
            <person name="Mah S.A."/>
            <person name="Swanson W.J."/>
            <person name="Moy G.W."/>
            <person name="Vacquier V.D."/>
        </authorList>
    </citation>
    <scope>NUCLEOTIDE SEQUENCE [LARGE SCALE GENOMIC DNA]</scope>
    <source>
        <strain evidence="11 12">DSM 18014</strain>
    </source>
</reference>
<dbReference type="InterPro" id="IPR023419">
    <property type="entry name" value="Transthyretin_CS"/>
</dbReference>
<organism evidence="11 12">
    <name type="scientific">Chryseobacterium gambrini</name>
    <dbReference type="NCBI Taxonomy" id="373672"/>
    <lineage>
        <taxon>Bacteria</taxon>
        <taxon>Pseudomonadati</taxon>
        <taxon>Bacteroidota</taxon>
        <taxon>Flavobacteriia</taxon>
        <taxon>Flavobacteriales</taxon>
        <taxon>Weeksellaceae</taxon>
        <taxon>Chryseobacterium group</taxon>
        <taxon>Chryseobacterium</taxon>
    </lineage>
</organism>
<dbReference type="PROSITE" id="PS00768">
    <property type="entry name" value="TRANSTHYRETIN_1"/>
    <property type="match status" value="1"/>
</dbReference>
<dbReference type="PANTHER" id="PTHR10395:SF7">
    <property type="entry name" value="5-HYDROXYISOURATE HYDROLASE"/>
    <property type="match status" value="1"/>
</dbReference>
<dbReference type="OrthoDB" id="9792386at2"/>